<dbReference type="AlphaFoldDB" id="G3ALI1"/>
<feature type="transmembrane region" description="Helical" evidence="6">
    <location>
        <begin position="178"/>
        <end position="200"/>
    </location>
</feature>
<dbReference type="GO" id="GO:0015123">
    <property type="term" value="F:acetate transmembrane transporter activity"/>
    <property type="evidence" value="ECO:0007669"/>
    <property type="project" value="TreeGrafter"/>
</dbReference>
<evidence type="ECO:0000313" key="8">
    <source>
        <dbReference type="Proteomes" id="UP000000709"/>
    </source>
</evidence>
<keyword evidence="5 6" id="KW-0472">Membrane</keyword>
<dbReference type="NCBIfam" id="NF038013">
    <property type="entry name" value="AceTr_1"/>
    <property type="match status" value="1"/>
</dbReference>
<protein>
    <submittedName>
        <fullName evidence="7">Uncharacterized protein</fullName>
    </submittedName>
</protein>
<dbReference type="Pfam" id="PF01184">
    <property type="entry name" value="Gpr1_Fun34_YaaH"/>
    <property type="match status" value="1"/>
</dbReference>
<dbReference type="PANTHER" id="PTHR31123:SF1">
    <property type="entry name" value="ACCUMULATION OF DYADS PROTEIN 2-RELATED"/>
    <property type="match status" value="1"/>
</dbReference>
<evidence type="ECO:0000313" key="7">
    <source>
        <dbReference type="EMBL" id="EGW33224.1"/>
    </source>
</evidence>
<evidence type="ECO:0000256" key="5">
    <source>
        <dbReference type="ARBA" id="ARBA00023136"/>
    </source>
</evidence>
<comment type="subcellular location">
    <subcellularLocation>
        <location evidence="1">Membrane</location>
        <topology evidence="1">Multi-pass membrane protein</topology>
    </subcellularLocation>
</comment>
<keyword evidence="8" id="KW-1185">Reference proteome</keyword>
<name>G3ALI1_SPAPN</name>
<organism evidence="8">
    <name type="scientific">Spathaspora passalidarum (strain NRRL Y-27907 / 11-Y1)</name>
    <dbReference type="NCBI Taxonomy" id="619300"/>
    <lineage>
        <taxon>Eukaryota</taxon>
        <taxon>Fungi</taxon>
        <taxon>Dikarya</taxon>
        <taxon>Ascomycota</taxon>
        <taxon>Saccharomycotina</taxon>
        <taxon>Pichiomycetes</taxon>
        <taxon>Debaryomycetaceae</taxon>
        <taxon>Spathaspora</taxon>
    </lineage>
</organism>
<reference evidence="7 8" key="1">
    <citation type="journal article" date="2011" name="Proc. Natl. Acad. Sci. U.S.A.">
        <title>Comparative genomics of xylose-fermenting fungi for enhanced biofuel production.</title>
        <authorList>
            <person name="Wohlbach D.J."/>
            <person name="Kuo A."/>
            <person name="Sato T.K."/>
            <person name="Potts K.M."/>
            <person name="Salamov A.A."/>
            <person name="LaButti K.M."/>
            <person name="Sun H."/>
            <person name="Clum A."/>
            <person name="Pangilinan J.L."/>
            <person name="Lindquist E.A."/>
            <person name="Lucas S."/>
            <person name="Lapidus A."/>
            <person name="Jin M."/>
            <person name="Gunawan C."/>
            <person name="Balan V."/>
            <person name="Dale B.E."/>
            <person name="Jeffries T.W."/>
            <person name="Zinkel R."/>
            <person name="Barry K.W."/>
            <person name="Grigoriev I.V."/>
            <person name="Gasch A.P."/>
        </authorList>
    </citation>
    <scope>NUCLEOTIDE SEQUENCE [LARGE SCALE GENOMIC DNA]</scope>
    <source>
        <strain evidence="8">NRRL Y-27907 / 11-Y1</strain>
    </source>
</reference>
<feature type="transmembrane region" description="Helical" evidence="6">
    <location>
        <begin position="154"/>
        <end position="172"/>
    </location>
</feature>
<dbReference type="OrthoDB" id="3648309at2759"/>
<comment type="similarity">
    <text evidence="2">Belongs to the acetate uptake transporter (AceTr) (TC 2.A.96) family.</text>
</comment>
<dbReference type="KEGG" id="spaa:SPAPADRAFT_60561"/>
<accession>G3ALI1</accession>
<feature type="transmembrane region" description="Helical" evidence="6">
    <location>
        <begin position="52"/>
        <end position="76"/>
    </location>
</feature>
<dbReference type="RefSeq" id="XP_007374739.1">
    <property type="nucleotide sequence ID" value="XM_007374677.1"/>
</dbReference>
<keyword evidence="3 6" id="KW-0812">Transmembrane</keyword>
<feature type="transmembrane region" description="Helical" evidence="6">
    <location>
        <begin position="207"/>
        <end position="228"/>
    </location>
</feature>
<proteinExistence type="inferred from homology"/>
<dbReference type="STRING" id="619300.G3ALI1"/>
<keyword evidence="4 6" id="KW-1133">Transmembrane helix</keyword>
<dbReference type="InParanoid" id="G3ALI1"/>
<dbReference type="EMBL" id="GL996501">
    <property type="protein sequence ID" value="EGW33224.1"/>
    <property type="molecule type" value="Genomic_DNA"/>
</dbReference>
<dbReference type="InterPro" id="IPR051633">
    <property type="entry name" value="AceTr"/>
</dbReference>
<gene>
    <name evidence="7" type="ORF">SPAPADRAFT_60561</name>
</gene>
<dbReference type="GO" id="GO:0005886">
    <property type="term" value="C:plasma membrane"/>
    <property type="evidence" value="ECO:0007669"/>
    <property type="project" value="TreeGrafter"/>
</dbReference>
<dbReference type="eggNOG" id="ENOG502QUJS">
    <property type="taxonomic scope" value="Eukaryota"/>
</dbReference>
<dbReference type="HOGENOM" id="CLU_051062_0_0_1"/>
<dbReference type="PANTHER" id="PTHR31123">
    <property type="entry name" value="ACCUMULATION OF DYADS PROTEIN 2-RELATED"/>
    <property type="match status" value="1"/>
</dbReference>
<evidence type="ECO:0000256" key="6">
    <source>
        <dbReference type="SAM" id="Phobius"/>
    </source>
</evidence>
<evidence type="ECO:0000256" key="1">
    <source>
        <dbReference type="ARBA" id="ARBA00004141"/>
    </source>
</evidence>
<evidence type="ECO:0000256" key="2">
    <source>
        <dbReference type="ARBA" id="ARBA00005587"/>
    </source>
</evidence>
<dbReference type="Proteomes" id="UP000000709">
    <property type="component" value="Unassembled WGS sequence"/>
</dbReference>
<dbReference type="GeneID" id="18873465"/>
<evidence type="ECO:0000256" key="3">
    <source>
        <dbReference type="ARBA" id="ARBA00022692"/>
    </source>
</evidence>
<sequence length="260" mass="28186">MSNDKPVTATSSTSSVPYRTCSLTHEGDFVVVGNERHYKEEIEKQPLPPAPIYGNAGAVALIATSFNGLVTGFYLAGTRGATFLNAAVGLMFFYGGLVQFLSGIWEMFLGNTFAATMFTSFGCWWIQLGATFVPSFGIRAAYGDDEEMFNNAMGLLILGWGMFAFMMFSLTLKANFSLSFAILTLALTLILTSAGFLCGANPHIFKAAGIMSIINCFAGWYDAFGALYNRSNSYVLLPTFPIPVLHGHERVPGHGKCAEY</sequence>
<evidence type="ECO:0000256" key="4">
    <source>
        <dbReference type="ARBA" id="ARBA00022989"/>
    </source>
</evidence>
<feature type="transmembrane region" description="Helical" evidence="6">
    <location>
        <begin position="124"/>
        <end position="142"/>
    </location>
</feature>
<dbReference type="InterPro" id="IPR000791">
    <property type="entry name" value="Gpr1/Fun34/SatP-like"/>
</dbReference>
<feature type="transmembrane region" description="Helical" evidence="6">
    <location>
        <begin position="83"/>
        <end position="104"/>
    </location>
</feature>